<evidence type="ECO:0000313" key="5">
    <source>
        <dbReference type="Proteomes" id="UP001149813"/>
    </source>
</evidence>
<evidence type="ECO:0000313" key="4">
    <source>
        <dbReference type="EMBL" id="KAJ1721257.1"/>
    </source>
</evidence>
<dbReference type="Gene3D" id="2.120.10.80">
    <property type="entry name" value="Kelch-type beta propeller"/>
    <property type="match status" value="1"/>
</dbReference>
<evidence type="ECO:0000256" key="3">
    <source>
        <dbReference type="SAM" id="MobiDB-lite"/>
    </source>
</evidence>
<keyword evidence="1" id="KW-0880">Kelch repeat</keyword>
<protein>
    <recommendedName>
        <fullName evidence="6">Galactose oxidase</fullName>
    </recommendedName>
</protein>
<dbReference type="GO" id="GO:0005739">
    <property type="term" value="C:mitochondrion"/>
    <property type="evidence" value="ECO:0007669"/>
    <property type="project" value="TreeGrafter"/>
</dbReference>
<feature type="compositionally biased region" description="Low complexity" evidence="3">
    <location>
        <begin position="924"/>
        <end position="941"/>
    </location>
</feature>
<proteinExistence type="predicted"/>
<feature type="compositionally biased region" description="Low complexity" evidence="3">
    <location>
        <begin position="720"/>
        <end position="746"/>
    </location>
</feature>
<dbReference type="PANTHER" id="PTHR43503">
    <property type="entry name" value="MCG48959-RELATED"/>
    <property type="match status" value="1"/>
</dbReference>
<dbReference type="InterPro" id="IPR015915">
    <property type="entry name" value="Kelch-typ_b-propeller"/>
</dbReference>
<dbReference type="PANTHER" id="PTHR43503:SF2">
    <property type="entry name" value="NEGATIVE REGULATOR OF SPORULATION MDS3-RELATED"/>
    <property type="match status" value="1"/>
</dbReference>
<comment type="caution">
    <text evidence="4">The sequence shown here is derived from an EMBL/GenBank/DDBJ whole genome shotgun (WGS) entry which is preliminary data.</text>
</comment>
<feature type="region of interest" description="Disordered" evidence="3">
    <location>
        <begin position="114"/>
        <end position="144"/>
    </location>
</feature>
<feature type="region of interest" description="Disordered" evidence="3">
    <location>
        <begin position="517"/>
        <end position="543"/>
    </location>
</feature>
<evidence type="ECO:0000256" key="1">
    <source>
        <dbReference type="ARBA" id="ARBA00022441"/>
    </source>
</evidence>
<dbReference type="SUPFAM" id="SSF117281">
    <property type="entry name" value="Kelch motif"/>
    <property type="match status" value="1"/>
</dbReference>
<reference evidence="4" key="1">
    <citation type="submission" date="2022-07" db="EMBL/GenBank/DDBJ databases">
        <title>Phylogenomic reconstructions and comparative analyses of Kickxellomycotina fungi.</title>
        <authorList>
            <person name="Reynolds N.K."/>
            <person name="Stajich J.E."/>
            <person name="Barry K."/>
            <person name="Grigoriev I.V."/>
            <person name="Crous P."/>
            <person name="Smith M.E."/>
        </authorList>
    </citation>
    <scope>NUCLEOTIDE SEQUENCE</scope>
    <source>
        <strain evidence="4">NBRC 32514</strain>
    </source>
</reference>
<dbReference type="AlphaFoldDB" id="A0A9W8CRX4"/>
<feature type="compositionally biased region" description="Polar residues" evidence="3">
    <location>
        <begin position="747"/>
        <end position="759"/>
    </location>
</feature>
<sequence>MPAADNDLTELFIRSFKCTGDVPPALVGSSVAYLDGKAYVFGGRALHSGKLSNDTYVCELRNFAWRRIDTEAAGNSGDSNSVAPPSPRFFHSCTAFKHYLIVFGGMGLDAEADGLGGSGGPSGASSPVGAAPPQSIQDDRQQQSFQMRTTKTLLGDVSVFDTQAERWVALRALEDPEADSSQAAAAAGSGMAPSPRYAHLATLFGSRLLVVGGQDLEEQYVEELNVFDLQLGRWVLRSPFPRAVGLYRSFVASVPGTDTTLLYSNYSFASVKRALYSLSAPPDCTLKEISDQLSGDPPGLRFPRGHLVDPQTLVMTGTLISTEGHSELSLWMLDARAMRWEPISCGAKFRTGSWNQSIIDPRTNTLVLFGDSRRDLTYDYQRRRLNYSEIRTVDLRALGFLRVPDPEPTLEPVGAAVSAAVARAASSSLMRTGSVSSNSASPVSPTQALLAGNSASAAAAAGLGVEIGLQFLFFSQYGDAEVIGSDGMRIAAVNSGILRARWPAQAQVWLVADADSANSGKPAADDAKRANRRTHRPESSLISGDYDVESEDSVALVDAGPKRFFIEAAREVVCVLLFYLYTDRIDPQARFGLHAVGADSTPVGNDEVAVAGVLGDLLVVARKYSLNKLALRTVNLLRYKVNETTAPLIYEAALRAEHHGLQARCVIALRDHIGSFRIDRKSTLYMITNASRASLIRYFPKLNVDDGSGSFAEDAQTLTSTTNNNYSNTSQQQQQQQQQQSHYQQSMYSVDSRQRSTSDAFLGGAFPTPSPSASPASTLRSNQTRSPFMPPEHSAAGTHPRRPWEATMMGSPVVNSPAGSARYNGSGNQSYDPRNGGAIGPDGKRLSNVSPLVNQSLPEDSAVSYGNESLPGHSEPAPQTSGHSNKSNRVSRYLGGGGMSLDSNSERRPSDSSASETSSLHMLQQQHQQFQQQQQQPQPQQTSSRSLIFRPWSKMKKIASSGQVSSDSLPPMPNNSSNPSYAGN</sequence>
<organism evidence="4 5">
    <name type="scientific">Coemansia erecta</name>
    <dbReference type="NCBI Taxonomy" id="147472"/>
    <lineage>
        <taxon>Eukaryota</taxon>
        <taxon>Fungi</taxon>
        <taxon>Fungi incertae sedis</taxon>
        <taxon>Zoopagomycota</taxon>
        <taxon>Kickxellomycotina</taxon>
        <taxon>Kickxellomycetes</taxon>
        <taxon>Kickxellales</taxon>
        <taxon>Kickxellaceae</taxon>
        <taxon>Coemansia</taxon>
    </lineage>
</organism>
<feature type="region of interest" description="Disordered" evidence="3">
    <location>
        <begin position="720"/>
        <end position="984"/>
    </location>
</feature>
<feature type="compositionally biased region" description="Polar residues" evidence="3">
    <location>
        <begin position="847"/>
        <end position="858"/>
    </location>
</feature>
<dbReference type="Gene3D" id="3.30.710.10">
    <property type="entry name" value="Potassium Channel Kv1.1, Chain A"/>
    <property type="match status" value="1"/>
</dbReference>
<feature type="compositionally biased region" description="Polar residues" evidence="3">
    <location>
        <begin position="911"/>
        <end position="923"/>
    </location>
</feature>
<keyword evidence="2" id="KW-0677">Repeat</keyword>
<evidence type="ECO:0008006" key="6">
    <source>
        <dbReference type="Google" id="ProtNLM"/>
    </source>
</evidence>
<gene>
    <name evidence="4" type="ORF">LPJ53_004194</name>
</gene>
<feature type="compositionally biased region" description="Low complexity" evidence="3">
    <location>
        <begin position="123"/>
        <end position="133"/>
    </location>
</feature>
<dbReference type="Proteomes" id="UP001149813">
    <property type="component" value="Unassembled WGS sequence"/>
</dbReference>
<dbReference type="GO" id="GO:0005829">
    <property type="term" value="C:cytosol"/>
    <property type="evidence" value="ECO:0007669"/>
    <property type="project" value="TreeGrafter"/>
</dbReference>
<dbReference type="EMBL" id="JANBOJ010000185">
    <property type="protein sequence ID" value="KAJ1721257.1"/>
    <property type="molecule type" value="Genomic_DNA"/>
</dbReference>
<feature type="compositionally biased region" description="Low complexity" evidence="3">
    <location>
        <begin position="965"/>
        <end position="984"/>
    </location>
</feature>
<feature type="compositionally biased region" description="Polar residues" evidence="3">
    <location>
        <begin position="813"/>
        <end position="832"/>
    </location>
</feature>
<name>A0A9W8CRX4_9FUNG</name>
<feature type="compositionally biased region" description="Polar residues" evidence="3">
    <location>
        <begin position="877"/>
        <end position="890"/>
    </location>
</feature>
<dbReference type="InterPro" id="IPR011333">
    <property type="entry name" value="SKP1/BTB/POZ_sf"/>
</dbReference>
<evidence type="ECO:0000256" key="2">
    <source>
        <dbReference type="ARBA" id="ARBA00022737"/>
    </source>
</evidence>
<accession>A0A9W8CRX4</accession>
<dbReference type="OrthoDB" id="10001928at2759"/>
<dbReference type="Pfam" id="PF24681">
    <property type="entry name" value="Kelch_KLHDC2_KLHL20_DRC7"/>
    <property type="match status" value="1"/>
</dbReference>
<keyword evidence="5" id="KW-1185">Reference proteome</keyword>
<dbReference type="GO" id="GO:0045454">
    <property type="term" value="P:cell redox homeostasis"/>
    <property type="evidence" value="ECO:0007669"/>
    <property type="project" value="TreeGrafter"/>
</dbReference>